<feature type="region of interest" description="Disordered" evidence="5">
    <location>
        <begin position="285"/>
        <end position="322"/>
    </location>
</feature>
<dbReference type="CDD" id="cd14014">
    <property type="entry name" value="STKc_PknB_like"/>
    <property type="match status" value="1"/>
</dbReference>
<dbReference type="Pfam" id="PF00498">
    <property type="entry name" value="FHA"/>
    <property type="match status" value="1"/>
</dbReference>
<dbReference type="PANTHER" id="PTHR43289:SF6">
    <property type="entry name" value="SERINE_THREONINE-PROTEIN KINASE NEKL-3"/>
    <property type="match status" value="1"/>
</dbReference>
<dbReference type="CDD" id="cd00060">
    <property type="entry name" value="FHA"/>
    <property type="match status" value="1"/>
</dbReference>
<dbReference type="GO" id="GO:0004674">
    <property type="term" value="F:protein serine/threonine kinase activity"/>
    <property type="evidence" value="ECO:0007669"/>
    <property type="project" value="UniProtKB-KW"/>
</dbReference>
<dbReference type="GO" id="GO:0005524">
    <property type="term" value="F:ATP binding"/>
    <property type="evidence" value="ECO:0007669"/>
    <property type="project" value="UniProtKB-KW"/>
</dbReference>
<dbReference type="EMBL" id="ABVL01000001">
    <property type="protein sequence ID" value="EDY22081.1"/>
    <property type="molecule type" value="Genomic_DNA"/>
</dbReference>
<dbReference type="PROSITE" id="PS00108">
    <property type="entry name" value="PROTEIN_KINASE_ST"/>
    <property type="match status" value="1"/>
</dbReference>
<dbReference type="SUPFAM" id="SSF56112">
    <property type="entry name" value="Protein kinase-like (PK-like)"/>
    <property type="match status" value="1"/>
</dbReference>
<gene>
    <name evidence="8" type="ORF">CfE428DRAFT_0206</name>
</gene>
<dbReference type="Gene3D" id="1.10.510.10">
    <property type="entry name" value="Transferase(Phosphotransferase) domain 1"/>
    <property type="match status" value="1"/>
</dbReference>
<keyword evidence="3 8" id="KW-0418">Kinase</keyword>
<evidence type="ECO:0000256" key="2">
    <source>
        <dbReference type="ARBA" id="ARBA00022741"/>
    </source>
</evidence>
<dbReference type="Pfam" id="PF00069">
    <property type="entry name" value="Pkinase"/>
    <property type="match status" value="1"/>
</dbReference>
<keyword evidence="1" id="KW-0808">Transferase</keyword>
<dbReference type="SUPFAM" id="SSF49879">
    <property type="entry name" value="SMAD/FHA domain"/>
    <property type="match status" value="1"/>
</dbReference>
<dbReference type="PANTHER" id="PTHR43289">
    <property type="entry name" value="MITOGEN-ACTIVATED PROTEIN KINASE KINASE KINASE 20-RELATED"/>
    <property type="match status" value="1"/>
</dbReference>
<dbReference type="STRING" id="497964.CfE428DRAFT_0206"/>
<keyword evidence="9" id="KW-1185">Reference proteome</keyword>
<reference evidence="8 9" key="1">
    <citation type="journal article" date="2011" name="J. Bacteriol.">
        <title>Genome sequence of Chthoniobacter flavus Ellin428, an aerobic heterotrophic soil bacterium.</title>
        <authorList>
            <person name="Kant R."/>
            <person name="van Passel M.W."/>
            <person name="Palva A."/>
            <person name="Lucas S."/>
            <person name="Lapidus A."/>
            <person name="Glavina Del Rio T."/>
            <person name="Dalin E."/>
            <person name="Tice H."/>
            <person name="Bruce D."/>
            <person name="Goodwin L."/>
            <person name="Pitluck S."/>
            <person name="Larimer F.W."/>
            <person name="Land M.L."/>
            <person name="Hauser L."/>
            <person name="Sangwan P."/>
            <person name="de Vos W.M."/>
            <person name="Janssen P.H."/>
            <person name="Smidt H."/>
        </authorList>
    </citation>
    <scope>NUCLEOTIDE SEQUENCE [LARGE SCALE GENOMIC DNA]</scope>
    <source>
        <strain evidence="8 9">Ellin428</strain>
    </source>
</reference>
<dbReference type="SMART" id="SM00240">
    <property type="entry name" value="FHA"/>
    <property type="match status" value="1"/>
</dbReference>
<dbReference type="RefSeq" id="WP_006977533.1">
    <property type="nucleotide sequence ID" value="NZ_ABVL01000001.1"/>
</dbReference>
<dbReference type="Proteomes" id="UP000005824">
    <property type="component" value="Unassembled WGS sequence"/>
</dbReference>
<dbReference type="PROSITE" id="PS50006">
    <property type="entry name" value="FHA_DOMAIN"/>
    <property type="match status" value="1"/>
</dbReference>
<evidence type="ECO:0000256" key="1">
    <source>
        <dbReference type="ARBA" id="ARBA00022679"/>
    </source>
</evidence>
<evidence type="ECO:0000256" key="3">
    <source>
        <dbReference type="ARBA" id="ARBA00022777"/>
    </source>
</evidence>
<dbReference type="InterPro" id="IPR008271">
    <property type="entry name" value="Ser/Thr_kinase_AS"/>
</dbReference>
<evidence type="ECO:0000256" key="5">
    <source>
        <dbReference type="SAM" id="MobiDB-lite"/>
    </source>
</evidence>
<dbReference type="PROSITE" id="PS50011">
    <property type="entry name" value="PROTEIN_KINASE_DOM"/>
    <property type="match status" value="1"/>
</dbReference>
<name>B4CU43_9BACT</name>
<protein>
    <submittedName>
        <fullName evidence="8">Serine/threonine protein kinase with FHA domain</fullName>
    </submittedName>
</protein>
<dbReference type="eggNOG" id="COG0515">
    <property type="taxonomic scope" value="Bacteria"/>
</dbReference>
<dbReference type="Gene3D" id="3.30.200.20">
    <property type="entry name" value="Phosphorylase Kinase, domain 1"/>
    <property type="match status" value="1"/>
</dbReference>
<feature type="domain" description="Protein kinase" evidence="7">
    <location>
        <begin position="127"/>
        <end position="322"/>
    </location>
</feature>
<keyword evidence="4" id="KW-0067">ATP-binding</keyword>
<dbReference type="AlphaFoldDB" id="B4CU43"/>
<accession>B4CU43</accession>
<evidence type="ECO:0000313" key="9">
    <source>
        <dbReference type="Proteomes" id="UP000005824"/>
    </source>
</evidence>
<proteinExistence type="predicted"/>
<keyword evidence="8" id="KW-0723">Serine/threonine-protein kinase</keyword>
<evidence type="ECO:0000256" key="4">
    <source>
        <dbReference type="ARBA" id="ARBA00022840"/>
    </source>
</evidence>
<keyword evidence="2" id="KW-0547">Nucleotide-binding</keyword>
<dbReference type="InParanoid" id="B4CU43"/>
<comment type="caution">
    <text evidence="8">The sequence shown here is derived from an EMBL/GenBank/DDBJ whole genome shotgun (WGS) entry which is preliminary data.</text>
</comment>
<evidence type="ECO:0000313" key="8">
    <source>
        <dbReference type="EMBL" id="EDY22081.1"/>
    </source>
</evidence>
<dbReference type="InterPro" id="IPR000253">
    <property type="entry name" value="FHA_dom"/>
</dbReference>
<dbReference type="InterPro" id="IPR000719">
    <property type="entry name" value="Prot_kinase_dom"/>
</dbReference>
<dbReference type="InterPro" id="IPR011009">
    <property type="entry name" value="Kinase-like_dom_sf"/>
</dbReference>
<sequence length="322" mass="35753">MSAPQTKVTVFLRDKPLLTQTLSPGTYILGSGADAEIRFRAEGVADQHARLKLDDVDWEIEDLGSGNGTFVDEEEIRKATSVQPDQKIRLGEAHVILDSMGDTSTSDASEVRVRRTLNAEMRDGRNYSVGRTVAHGGMGVIKSAIESTLQREVAMKLIRDDSKPAAFDRFCQEAQVTAQLEHPNIVPVHELGVNKDGKPFYTMKLVRGISLKRVLELLDASDAETIRNWPLSALLTVFQKICDALAFAHSKGVIHRDLKPANIMLGEYGEALVMDWGLAKLLGREQHRSGKHKPQPEPLPEEETHQPPTRKPPQSARRFPAR</sequence>
<dbReference type="SMART" id="SM00220">
    <property type="entry name" value="S_TKc"/>
    <property type="match status" value="1"/>
</dbReference>
<dbReference type="InterPro" id="IPR008984">
    <property type="entry name" value="SMAD_FHA_dom_sf"/>
</dbReference>
<evidence type="ECO:0000259" key="7">
    <source>
        <dbReference type="PROSITE" id="PS50011"/>
    </source>
</evidence>
<organism evidence="8 9">
    <name type="scientific">Chthoniobacter flavus Ellin428</name>
    <dbReference type="NCBI Taxonomy" id="497964"/>
    <lineage>
        <taxon>Bacteria</taxon>
        <taxon>Pseudomonadati</taxon>
        <taxon>Verrucomicrobiota</taxon>
        <taxon>Spartobacteria</taxon>
        <taxon>Chthoniobacterales</taxon>
        <taxon>Chthoniobacteraceae</taxon>
        <taxon>Chthoniobacter</taxon>
    </lineage>
</organism>
<evidence type="ECO:0000259" key="6">
    <source>
        <dbReference type="PROSITE" id="PS50006"/>
    </source>
</evidence>
<feature type="domain" description="FHA" evidence="6">
    <location>
        <begin position="27"/>
        <end position="76"/>
    </location>
</feature>
<dbReference type="Gene3D" id="2.60.200.20">
    <property type="match status" value="1"/>
</dbReference>